<gene>
    <name evidence="1" type="ORF">RON39_04565</name>
</gene>
<evidence type="ECO:0000313" key="2">
    <source>
        <dbReference type="Proteomes" id="UP001253287"/>
    </source>
</evidence>
<dbReference type="AlphaFoldDB" id="A0AAW8WMI7"/>
<evidence type="ECO:0000313" key="1">
    <source>
        <dbReference type="EMBL" id="MDT9609403.1"/>
    </source>
</evidence>
<reference evidence="1" key="1">
    <citation type="submission" date="2023-08" db="EMBL/GenBank/DDBJ databases">
        <title>Lactobacillus from the Female Urinary Tract.</title>
        <authorList>
            <person name="Stegman N."/>
            <person name="Jackson B."/>
            <person name="Steiling M."/>
            <person name="Sedano C."/>
            <person name="Wolfe A."/>
            <person name="Putonti C."/>
        </authorList>
    </citation>
    <scope>NUCLEOTIDE SEQUENCE</scope>
    <source>
        <strain evidence="1">UMB5661</strain>
    </source>
</reference>
<sequence length="84" mass="10368">MIKLERGQEMGRQHMLQFRLNDKQWEEIMQIRKEHCFDNNGQLYKFLFFNAMLGVQREKELEELQKINQKIDNAFKKRQETYAD</sequence>
<comment type="caution">
    <text evidence="1">The sequence shown here is derived from an EMBL/GenBank/DDBJ whole genome shotgun (WGS) entry which is preliminary data.</text>
</comment>
<dbReference type="EMBL" id="JAVTXN010000016">
    <property type="protein sequence ID" value="MDT9609403.1"/>
    <property type="molecule type" value="Genomic_DNA"/>
</dbReference>
<organism evidence="1 2">
    <name type="scientific">Lactobacillus crispatus</name>
    <dbReference type="NCBI Taxonomy" id="47770"/>
    <lineage>
        <taxon>Bacteria</taxon>
        <taxon>Bacillati</taxon>
        <taxon>Bacillota</taxon>
        <taxon>Bacilli</taxon>
        <taxon>Lactobacillales</taxon>
        <taxon>Lactobacillaceae</taxon>
        <taxon>Lactobacillus</taxon>
    </lineage>
</organism>
<dbReference type="RefSeq" id="WP_005727992.1">
    <property type="nucleotide sequence ID" value="NZ_CP118067.1"/>
</dbReference>
<accession>A0AAW8WMI7</accession>
<proteinExistence type="predicted"/>
<protein>
    <submittedName>
        <fullName evidence="1">Uncharacterized protein</fullName>
    </submittedName>
</protein>
<name>A0AAW8WMI7_9LACO</name>
<dbReference type="Proteomes" id="UP001253287">
    <property type="component" value="Unassembled WGS sequence"/>
</dbReference>